<dbReference type="InterPro" id="IPR007349">
    <property type="entry name" value="DUF418"/>
</dbReference>
<keyword evidence="1" id="KW-0812">Transmembrane</keyword>
<feature type="transmembrane region" description="Helical" evidence="1">
    <location>
        <begin position="254"/>
        <end position="272"/>
    </location>
</feature>
<dbReference type="Pfam" id="PF04235">
    <property type="entry name" value="DUF418"/>
    <property type="match status" value="1"/>
</dbReference>
<feature type="domain" description="DUF418" evidence="2">
    <location>
        <begin position="237"/>
        <end position="393"/>
    </location>
</feature>
<evidence type="ECO:0000259" key="2">
    <source>
        <dbReference type="Pfam" id="PF04235"/>
    </source>
</evidence>
<organism evidence="3 4">
    <name type="scientific">Deinococcus xinjiangensis</name>
    <dbReference type="NCBI Taxonomy" id="457454"/>
    <lineage>
        <taxon>Bacteria</taxon>
        <taxon>Thermotogati</taxon>
        <taxon>Deinococcota</taxon>
        <taxon>Deinococci</taxon>
        <taxon>Deinococcales</taxon>
        <taxon>Deinococcaceae</taxon>
        <taxon>Deinococcus</taxon>
    </lineage>
</organism>
<protein>
    <recommendedName>
        <fullName evidence="2">DUF418 domain-containing protein</fullName>
    </recommendedName>
</protein>
<sequence length="395" mass="43059">MWSKGCGSLGNTSSVKLRGVTVQDSAVSSQRGPVAERSPLPDVLRGVALLGILTVNMQDFAGFLVWRQTGLDGVAQVLTDIFANGRFISIFAMLFGWGAAGMLARQGAWIFLRRHLLLLLIGALHFVLLWHGDIIATYALLGLALLLFWRLSARLLVLLAALSGGWWLLSTLLEARHYFLLAPLPRFSDLPDLTTHTRYAQEVAHRAQDFPSDLVGGAVYNGPWLIALFLLGAAAQRTGLLMRPQDFRPFLRHLARWGTGLGLLLGVALAWLNTRPDFASGLLAIPVRMAGGLAGGLGYVGLLGLLAAGGGLGWLRQFASSGRIAMSNYLAQSLVMTTIFYPYGLGQWGKWGAAACLLLSLAFGLLQVWVSTLIVRRWGRGPLEWLTRKLVYWGR</sequence>
<proteinExistence type="predicted"/>
<dbReference type="InterPro" id="IPR052529">
    <property type="entry name" value="Bact_Transport_Assoc"/>
</dbReference>
<feature type="transmembrane region" description="Helical" evidence="1">
    <location>
        <begin position="351"/>
        <end position="375"/>
    </location>
</feature>
<reference evidence="3 4" key="1">
    <citation type="submission" date="2024-02" db="EMBL/GenBank/DDBJ databases">
        <title>Deinococcus xinjiangensis NBRC 107630.</title>
        <authorList>
            <person name="Ichikawa N."/>
            <person name="Katano-Makiyama Y."/>
            <person name="Hidaka K."/>
        </authorList>
    </citation>
    <scope>NUCLEOTIDE SEQUENCE [LARGE SCALE GENOMIC DNA]</scope>
    <source>
        <strain evidence="3 4">NBRC 107630</strain>
    </source>
</reference>
<dbReference type="Proteomes" id="UP001458946">
    <property type="component" value="Unassembled WGS sequence"/>
</dbReference>
<evidence type="ECO:0000313" key="3">
    <source>
        <dbReference type="EMBL" id="GAA5501227.1"/>
    </source>
</evidence>
<dbReference type="EMBL" id="BAABRN010000007">
    <property type="protein sequence ID" value="GAA5501227.1"/>
    <property type="molecule type" value="Genomic_DNA"/>
</dbReference>
<evidence type="ECO:0000256" key="1">
    <source>
        <dbReference type="SAM" id="Phobius"/>
    </source>
</evidence>
<feature type="transmembrane region" description="Helical" evidence="1">
    <location>
        <begin position="87"/>
        <end position="104"/>
    </location>
</feature>
<feature type="transmembrane region" description="Helical" evidence="1">
    <location>
        <begin position="327"/>
        <end position="345"/>
    </location>
</feature>
<gene>
    <name evidence="3" type="ORF">Dxin01_00959</name>
</gene>
<dbReference type="PANTHER" id="PTHR30590:SF2">
    <property type="entry name" value="INNER MEMBRANE PROTEIN"/>
    <property type="match status" value="1"/>
</dbReference>
<keyword evidence="1" id="KW-0472">Membrane</keyword>
<name>A0ABP9V7I6_9DEIO</name>
<keyword evidence="1" id="KW-1133">Transmembrane helix</keyword>
<feature type="transmembrane region" description="Helical" evidence="1">
    <location>
        <begin position="116"/>
        <end position="148"/>
    </location>
</feature>
<feature type="transmembrane region" description="Helical" evidence="1">
    <location>
        <begin position="155"/>
        <end position="173"/>
    </location>
</feature>
<feature type="transmembrane region" description="Helical" evidence="1">
    <location>
        <begin position="292"/>
        <end position="315"/>
    </location>
</feature>
<feature type="transmembrane region" description="Helical" evidence="1">
    <location>
        <begin position="43"/>
        <end position="66"/>
    </location>
</feature>
<accession>A0ABP9V7I6</accession>
<keyword evidence="4" id="KW-1185">Reference proteome</keyword>
<comment type="caution">
    <text evidence="3">The sequence shown here is derived from an EMBL/GenBank/DDBJ whole genome shotgun (WGS) entry which is preliminary data.</text>
</comment>
<evidence type="ECO:0000313" key="4">
    <source>
        <dbReference type="Proteomes" id="UP001458946"/>
    </source>
</evidence>
<dbReference type="PANTHER" id="PTHR30590">
    <property type="entry name" value="INNER MEMBRANE PROTEIN"/>
    <property type="match status" value="1"/>
</dbReference>